<gene>
    <name evidence="2" type="ORF">M408DRAFT_17351</name>
</gene>
<feature type="transmembrane region" description="Helical" evidence="1">
    <location>
        <begin position="135"/>
        <end position="156"/>
    </location>
</feature>
<dbReference type="HOGENOM" id="CLU_104721_0_0_1"/>
<dbReference type="STRING" id="933852.A0A0C2X7F5"/>
<dbReference type="Proteomes" id="UP000054097">
    <property type="component" value="Unassembled WGS sequence"/>
</dbReference>
<keyword evidence="3" id="KW-1185">Reference proteome</keyword>
<feature type="transmembrane region" description="Helical" evidence="1">
    <location>
        <begin position="44"/>
        <end position="64"/>
    </location>
</feature>
<evidence type="ECO:0000313" key="2">
    <source>
        <dbReference type="EMBL" id="KIM25187.1"/>
    </source>
</evidence>
<reference evidence="2 3" key="1">
    <citation type="submission" date="2014-04" db="EMBL/GenBank/DDBJ databases">
        <authorList>
            <consortium name="DOE Joint Genome Institute"/>
            <person name="Kuo A."/>
            <person name="Zuccaro A."/>
            <person name="Kohler A."/>
            <person name="Nagy L.G."/>
            <person name="Floudas D."/>
            <person name="Copeland A."/>
            <person name="Barry K.W."/>
            <person name="Cichocki N."/>
            <person name="Veneault-Fourrey C."/>
            <person name="LaButti K."/>
            <person name="Lindquist E.A."/>
            <person name="Lipzen A."/>
            <person name="Lundell T."/>
            <person name="Morin E."/>
            <person name="Murat C."/>
            <person name="Sun H."/>
            <person name="Tunlid A."/>
            <person name="Henrissat B."/>
            <person name="Grigoriev I.V."/>
            <person name="Hibbett D.S."/>
            <person name="Martin F."/>
            <person name="Nordberg H.P."/>
            <person name="Cantor M.N."/>
            <person name="Hua S.X."/>
        </authorList>
    </citation>
    <scope>NUCLEOTIDE SEQUENCE [LARGE SCALE GENOMIC DNA]</scope>
    <source>
        <strain evidence="2 3">MAFF 305830</strain>
    </source>
</reference>
<keyword evidence="1" id="KW-1133">Transmembrane helix</keyword>
<organism evidence="2 3">
    <name type="scientific">Serendipita vermifera MAFF 305830</name>
    <dbReference type="NCBI Taxonomy" id="933852"/>
    <lineage>
        <taxon>Eukaryota</taxon>
        <taxon>Fungi</taxon>
        <taxon>Dikarya</taxon>
        <taxon>Basidiomycota</taxon>
        <taxon>Agaricomycotina</taxon>
        <taxon>Agaricomycetes</taxon>
        <taxon>Sebacinales</taxon>
        <taxon>Serendipitaceae</taxon>
        <taxon>Serendipita</taxon>
    </lineage>
</organism>
<reference evidence="3" key="2">
    <citation type="submission" date="2015-01" db="EMBL/GenBank/DDBJ databases">
        <title>Evolutionary Origins and Diversification of the Mycorrhizal Mutualists.</title>
        <authorList>
            <consortium name="DOE Joint Genome Institute"/>
            <consortium name="Mycorrhizal Genomics Consortium"/>
            <person name="Kohler A."/>
            <person name="Kuo A."/>
            <person name="Nagy L.G."/>
            <person name="Floudas D."/>
            <person name="Copeland A."/>
            <person name="Barry K.W."/>
            <person name="Cichocki N."/>
            <person name="Veneault-Fourrey C."/>
            <person name="LaButti K."/>
            <person name="Lindquist E.A."/>
            <person name="Lipzen A."/>
            <person name="Lundell T."/>
            <person name="Morin E."/>
            <person name="Murat C."/>
            <person name="Riley R."/>
            <person name="Ohm R."/>
            <person name="Sun H."/>
            <person name="Tunlid A."/>
            <person name="Henrissat B."/>
            <person name="Grigoriev I.V."/>
            <person name="Hibbett D.S."/>
            <person name="Martin F."/>
        </authorList>
    </citation>
    <scope>NUCLEOTIDE SEQUENCE [LARGE SCALE GENOMIC DNA]</scope>
    <source>
        <strain evidence="3">MAFF 305830</strain>
    </source>
</reference>
<dbReference type="OrthoDB" id="3264219at2759"/>
<keyword evidence="1" id="KW-0472">Membrane</keyword>
<accession>A0A0C2X7F5</accession>
<proteinExistence type="predicted"/>
<feature type="transmembrane region" description="Helical" evidence="1">
    <location>
        <begin position="12"/>
        <end position="32"/>
    </location>
</feature>
<evidence type="ECO:0000313" key="3">
    <source>
        <dbReference type="Proteomes" id="UP000054097"/>
    </source>
</evidence>
<dbReference type="EMBL" id="KN824316">
    <property type="protein sequence ID" value="KIM25187.1"/>
    <property type="molecule type" value="Genomic_DNA"/>
</dbReference>
<name>A0A0C2X7F5_SERVB</name>
<dbReference type="AlphaFoldDB" id="A0A0C2X7F5"/>
<protein>
    <recommendedName>
        <fullName evidence="4">MARVEL domain-containing protein</fullName>
    </recommendedName>
</protein>
<evidence type="ECO:0008006" key="4">
    <source>
        <dbReference type="Google" id="ProtNLM"/>
    </source>
</evidence>
<evidence type="ECO:0000256" key="1">
    <source>
        <dbReference type="SAM" id="Phobius"/>
    </source>
</evidence>
<keyword evidence="1" id="KW-0812">Transmembrane</keyword>
<feature type="transmembrane region" description="Helical" evidence="1">
    <location>
        <begin position="73"/>
        <end position="90"/>
    </location>
</feature>
<sequence length="243" mass="26708">MSGYNRSIFTQLRTLVLVFILCCAAVVLGMEANFAKLLPYDSDFIIFGLVVSCVTVLFALAGFLRSTPAGDSICFFIFGVLWVAMGGFSVDRIGGVRCIDLVGQPLNTGNTITNATASVLLDAETHCKQLKVIMAFSWAEFAIMTIMFIIVTSLTIRARSHGAHSQVWNESISDLPWFGTWVGEDRQHYQPRYPMPAYPPSTAYPPGPNGTPQRIVIQAPPPGESVYLRPEDGYMQPVSGYRP</sequence>